<protein>
    <recommendedName>
        <fullName evidence="7">Lipid droplet-regulating VLDL assembly factor AUP1</fullName>
    </recommendedName>
    <alternativeName>
        <fullName evidence="8">Ancient ubiquitous protein 1</fullName>
    </alternativeName>
</protein>
<feature type="transmembrane region" description="Helical" evidence="10">
    <location>
        <begin position="24"/>
        <end position="52"/>
    </location>
</feature>
<comment type="subcellular location">
    <subcellularLocation>
        <location evidence="1">Endoplasmic reticulum membrane</location>
        <topology evidence="1">Peripheral membrane protein</topology>
    </subcellularLocation>
    <subcellularLocation>
        <location evidence="2">Lipid droplet</location>
    </subcellularLocation>
</comment>
<dbReference type="Gene3D" id="1.10.8.10">
    <property type="entry name" value="DNA helicase RuvA subunit, C-terminal domain"/>
    <property type="match status" value="1"/>
</dbReference>
<keyword evidence="5 10" id="KW-0472">Membrane</keyword>
<evidence type="ECO:0000256" key="9">
    <source>
        <dbReference type="SAM" id="MobiDB-lite"/>
    </source>
</evidence>
<evidence type="ECO:0000256" key="10">
    <source>
        <dbReference type="SAM" id="Phobius"/>
    </source>
</evidence>
<gene>
    <name evidence="12" type="ORF">LSH36_274g01040</name>
</gene>
<evidence type="ECO:0000259" key="11">
    <source>
        <dbReference type="PROSITE" id="PS51140"/>
    </source>
</evidence>
<comment type="caution">
    <text evidence="12">The sequence shown here is derived from an EMBL/GenBank/DDBJ whole genome shotgun (WGS) entry which is preliminary data.</text>
</comment>
<dbReference type="SUPFAM" id="SSF69593">
    <property type="entry name" value="Glycerol-3-phosphate (1)-acyltransferase"/>
    <property type="match status" value="1"/>
</dbReference>
<dbReference type="EMBL" id="JAODUP010000274">
    <property type="protein sequence ID" value="KAK2154213.1"/>
    <property type="molecule type" value="Genomic_DNA"/>
</dbReference>
<feature type="region of interest" description="Disordered" evidence="9">
    <location>
        <begin position="272"/>
        <end position="291"/>
    </location>
</feature>
<keyword evidence="10" id="KW-0812">Transmembrane</keyword>
<dbReference type="InterPro" id="IPR003892">
    <property type="entry name" value="CUE"/>
</dbReference>
<feature type="compositionally biased region" description="Polar residues" evidence="9">
    <location>
        <begin position="366"/>
        <end position="377"/>
    </location>
</feature>
<reference evidence="12" key="1">
    <citation type="journal article" date="2023" name="Mol. Biol. Evol.">
        <title>Third-Generation Sequencing Reveals the Adaptive Role of the Epigenome in Three Deep-Sea Polychaetes.</title>
        <authorList>
            <person name="Perez M."/>
            <person name="Aroh O."/>
            <person name="Sun Y."/>
            <person name="Lan Y."/>
            <person name="Juniper S.K."/>
            <person name="Young C.R."/>
            <person name="Angers B."/>
            <person name="Qian P.Y."/>
        </authorList>
    </citation>
    <scope>NUCLEOTIDE SEQUENCE</scope>
    <source>
        <strain evidence="12">P08H-3</strain>
    </source>
</reference>
<keyword evidence="3" id="KW-0551">Lipid droplet</keyword>
<feature type="compositionally biased region" description="Basic and acidic residues" evidence="9">
    <location>
        <begin position="378"/>
        <end position="390"/>
    </location>
</feature>
<dbReference type="GO" id="GO:0005789">
    <property type="term" value="C:endoplasmic reticulum membrane"/>
    <property type="evidence" value="ECO:0007669"/>
    <property type="project" value="UniProtKB-SubCell"/>
</dbReference>
<dbReference type="SMART" id="SM00546">
    <property type="entry name" value="CUE"/>
    <property type="match status" value="1"/>
</dbReference>
<dbReference type="PROSITE" id="PS51140">
    <property type="entry name" value="CUE"/>
    <property type="match status" value="1"/>
</dbReference>
<evidence type="ECO:0000256" key="3">
    <source>
        <dbReference type="ARBA" id="ARBA00022677"/>
    </source>
</evidence>
<dbReference type="AlphaFoldDB" id="A0AAD9JKP2"/>
<dbReference type="Pfam" id="PF02845">
    <property type="entry name" value="CUE"/>
    <property type="match status" value="1"/>
</dbReference>
<comment type="similarity">
    <text evidence="6">Belongs to the AUP1 family.</text>
</comment>
<evidence type="ECO:0000256" key="4">
    <source>
        <dbReference type="ARBA" id="ARBA00022824"/>
    </source>
</evidence>
<dbReference type="PANTHER" id="PTHR15486">
    <property type="entry name" value="ANCIENT UBIQUITOUS PROTEIN"/>
    <property type="match status" value="1"/>
</dbReference>
<accession>A0AAD9JKP2</accession>
<evidence type="ECO:0000313" key="13">
    <source>
        <dbReference type="Proteomes" id="UP001208570"/>
    </source>
</evidence>
<dbReference type="InterPro" id="IPR048056">
    <property type="entry name" value="AUP1_CUE"/>
</dbReference>
<name>A0AAD9JKP2_9ANNE</name>
<dbReference type="FunFam" id="1.10.8.10:FF:000049">
    <property type="entry name" value="ancient ubiquitous protein 1 isoform X2"/>
    <property type="match status" value="1"/>
</dbReference>
<evidence type="ECO:0000256" key="6">
    <source>
        <dbReference type="ARBA" id="ARBA00035634"/>
    </source>
</evidence>
<keyword evidence="13" id="KW-1185">Reference proteome</keyword>
<evidence type="ECO:0000256" key="7">
    <source>
        <dbReference type="ARBA" id="ARBA00035685"/>
    </source>
</evidence>
<feature type="domain" description="CUE" evidence="11">
    <location>
        <begin position="290"/>
        <end position="332"/>
    </location>
</feature>
<dbReference type="GO" id="GO:0043130">
    <property type="term" value="F:ubiquitin binding"/>
    <property type="evidence" value="ECO:0007669"/>
    <property type="project" value="InterPro"/>
</dbReference>
<dbReference type="GO" id="GO:0036503">
    <property type="term" value="P:ERAD pathway"/>
    <property type="evidence" value="ECO:0007669"/>
    <property type="project" value="InterPro"/>
</dbReference>
<organism evidence="12 13">
    <name type="scientific">Paralvinella palmiformis</name>
    <dbReference type="NCBI Taxonomy" id="53620"/>
    <lineage>
        <taxon>Eukaryota</taxon>
        <taxon>Metazoa</taxon>
        <taxon>Spiralia</taxon>
        <taxon>Lophotrochozoa</taxon>
        <taxon>Annelida</taxon>
        <taxon>Polychaeta</taxon>
        <taxon>Sedentaria</taxon>
        <taxon>Canalipalpata</taxon>
        <taxon>Terebellida</taxon>
        <taxon>Terebelliformia</taxon>
        <taxon>Alvinellidae</taxon>
        <taxon>Paralvinella</taxon>
    </lineage>
</organism>
<feature type="compositionally biased region" description="Low complexity" evidence="9">
    <location>
        <begin position="352"/>
        <end position="365"/>
    </location>
</feature>
<keyword evidence="10" id="KW-1133">Transmembrane helix</keyword>
<dbReference type="GO" id="GO:0005811">
    <property type="term" value="C:lipid droplet"/>
    <property type="evidence" value="ECO:0007669"/>
    <property type="project" value="UniProtKB-SubCell"/>
</dbReference>
<dbReference type="PANTHER" id="PTHR15486:SF96">
    <property type="entry name" value="LIPID DROPLET-REGULATING VLDL ASSEMBLY FACTOR AUP1"/>
    <property type="match status" value="1"/>
</dbReference>
<evidence type="ECO:0000256" key="2">
    <source>
        <dbReference type="ARBA" id="ARBA00004502"/>
    </source>
</evidence>
<evidence type="ECO:0000313" key="12">
    <source>
        <dbReference type="EMBL" id="KAK2154213.1"/>
    </source>
</evidence>
<evidence type="ECO:0000256" key="1">
    <source>
        <dbReference type="ARBA" id="ARBA00004406"/>
    </source>
</evidence>
<evidence type="ECO:0000256" key="5">
    <source>
        <dbReference type="ARBA" id="ARBA00023136"/>
    </source>
</evidence>
<evidence type="ECO:0000256" key="8">
    <source>
        <dbReference type="ARBA" id="ARBA00035713"/>
    </source>
</evidence>
<feature type="region of interest" description="Disordered" evidence="9">
    <location>
        <begin position="335"/>
        <end position="390"/>
    </location>
</feature>
<keyword evidence="4" id="KW-0256">Endoplasmic reticulum</keyword>
<proteinExistence type="inferred from homology"/>
<sequence length="406" mass="45504">MSATNIEDLFDEKRLPDGARFVAFILYFPLGIIFAVLRIFIGFHAFIVGAILPKLAIRRVVLRCMCSILGIWVSQEHSENRDPKAKMIVANYTSALDHLAVELVMPNISPSVWDLPPLLIWILGYRDMGAKQGRATLIQNAKKHCQTSSVPLLAFPEGASTNGKTGLLKFSIWPFSLDHPVQPVVIRLSRPTFADVSPSVLGGRWWLDIFWFLFTPYTHFHIKILPTMTNEEEMPEEFTKRVQIQMAKALSIKVTPHTSSDKVEYAKKKLFTEAQERRNHPPPGGPVPDPFLQMAQQVKEVLPHVPLNIIRTDLALTKDVDLTITNILEGRVQFSPEEPGVEATPSTSVANSSQQKQTSATTSPSDVSSGTTSFSKNSQDRHLSLADRKKALVENARRRYLEKQAD</sequence>
<dbReference type="Proteomes" id="UP001208570">
    <property type="component" value="Unassembled WGS sequence"/>
</dbReference>
<dbReference type="CDD" id="cd14420">
    <property type="entry name" value="CUE_AUP1"/>
    <property type="match status" value="1"/>
</dbReference>